<dbReference type="InterPro" id="IPR002295">
    <property type="entry name" value="N4/N6-MTase_EcoPI_Mod-like"/>
</dbReference>
<keyword evidence="5" id="KW-0175">Coiled coil</keyword>
<dbReference type="AlphaFoldDB" id="A0A0G0W8V7"/>
<keyword evidence="2 8" id="KW-0489">Methyltransferase</keyword>
<dbReference type="InterPro" id="IPR002941">
    <property type="entry name" value="DNA_methylase_N4/N6"/>
</dbReference>
<dbReference type="NCBIfam" id="TIGR01764">
    <property type="entry name" value="excise"/>
    <property type="match status" value="1"/>
</dbReference>
<protein>
    <submittedName>
        <fullName evidence="8">Adenine specific DNA methylase Mod</fullName>
    </submittedName>
</protein>
<dbReference type="Proteomes" id="UP000033869">
    <property type="component" value="Unassembled WGS sequence"/>
</dbReference>
<comment type="caution">
    <text evidence="8">The sequence shown here is derived from an EMBL/GenBank/DDBJ whole genome shotgun (WGS) entry which is preliminary data.</text>
</comment>
<sequence length="698" mass="81241">MNEEFYTAQELADKLKVNIMTIYRYINSGKLNAYKTGKDFRVSKEDYEVFLKNKQRNLLEEKNNQILQLSKEIEKLKSNIKKQRYGLVWVDVPEAFEDDVENKIPILKEEKSLAIENNDDKPTHLLIEGDNYHALTCLNYTHKGKVDVIYIDPPYNTGNDGFRYKDKRILDKYPDGTDVPKDSPYRHSYWLSFMKKRIELAKTLLTSNGVMFISIGNDEIAQLKLLCDEIFGEKDSHNIIHWKKNQKPQNASNTISESAEYVLVYFNEKPIKLVRGMKGTRTDERGSFKPSPLFTFDDRKRRTQTVPKGTPIECKVWKKGKLQAVRNKLAYLNILDEPIIKNGILQNDVRVDGQWRKTDTNGEFQKVVEDNRLFVNSNGFPNEKSYRDEDSKNVNTNLWLNAGYNELGKQLLDEILGQDNVFPYPKPIELIKEILRSINKQDAIMLDFFAGSGTSGHALLDLNREDDGKRQFILVTDNENNIMSEVCYPRIRNVINGYDFSGKEKQVLFEKTLTLTDLKKADAILEEIDGITKENEESKRWDKISKSINDGLLKMVGEKNIEDKKGGLGNSVKFYRADFVGENNIMHSTDKDKLELAYNAGELLAIAENTLYEQKKNQYYQIFKDKDRFTAIYFREEMDEYDEFIEEVRGIRGKEISVYVFSWESDESIYELEDLKNVRIKTIPQPIVEIYKQIYNLI</sequence>
<dbReference type="PRINTS" id="PR00506">
    <property type="entry name" value="D21N6MTFRASE"/>
</dbReference>
<evidence type="ECO:0000256" key="5">
    <source>
        <dbReference type="SAM" id="Coils"/>
    </source>
</evidence>
<gene>
    <name evidence="8" type="ORF">UU65_C0002G0217</name>
</gene>
<dbReference type="EMBL" id="LCBL01000002">
    <property type="protein sequence ID" value="KKS09439.1"/>
    <property type="molecule type" value="Genomic_DNA"/>
</dbReference>
<evidence type="ECO:0000313" key="8">
    <source>
        <dbReference type="EMBL" id="KKS09439.1"/>
    </source>
</evidence>
<organism evidence="8 9">
    <name type="scientific">candidate division CPR2 bacterium GW2011_GWC1_41_48</name>
    <dbReference type="NCBI Taxonomy" id="1618344"/>
    <lineage>
        <taxon>Bacteria</taxon>
        <taxon>Bacteria division CPR2</taxon>
    </lineage>
</organism>
<dbReference type="SUPFAM" id="SSF46955">
    <property type="entry name" value="Putative DNA-binding domain"/>
    <property type="match status" value="1"/>
</dbReference>
<comment type="similarity">
    <text evidence="1">Belongs to the N(4)/N(6)-methyltransferase family.</text>
</comment>
<reference evidence="8 9" key="1">
    <citation type="journal article" date="2015" name="Nature">
        <title>rRNA introns, odd ribosomes, and small enigmatic genomes across a large radiation of phyla.</title>
        <authorList>
            <person name="Brown C.T."/>
            <person name="Hug L.A."/>
            <person name="Thomas B.C."/>
            <person name="Sharon I."/>
            <person name="Castelle C.J."/>
            <person name="Singh A."/>
            <person name="Wilkins M.J."/>
            <person name="Williams K.H."/>
            <person name="Banfield J.F."/>
        </authorList>
    </citation>
    <scope>NUCLEOTIDE SEQUENCE [LARGE SCALE GENOMIC DNA]</scope>
</reference>
<dbReference type="InterPro" id="IPR041657">
    <property type="entry name" value="HTH_17"/>
</dbReference>
<dbReference type="PROSITE" id="PS00092">
    <property type="entry name" value="N6_MTASE"/>
    <property type="match status" value="1"/>
</dbReference>
<dbReference type="SUPFAM" id="SSF53335">
    <property type="entry name" value="S-adenosyl-L-methionine-dependent methyltransferases"/>
    <property type="match status" value="1"/>
</dbReference>
<evidence type="ECO:0000256" key="3">
    <source>
        <dbReference type="ARBA" id="ARBA00022679"/>
    </source>
</evidence>
<feature type="domain" description="DNA methylase N-4/N-6" evidence="6">
    <location>
        <begin position="146"/>
        <end position="474"/>
    </location>
</feature>
<evidence type="ECO:0000259" key="6">
    <source>
        <dbReference type="Pfam" id="PF01555"/>
    </source>
</evidence>
<dbReference type="InterPro" id="IPR029063">
    <property type="entry name" value="SAM-dependent_MTases_sf"/>
</dbReference>
<dbReference type="Pfam" id="PF12728">
    <property type="entry name" value="HTH_17"/>
    <property type="match status" value="1"/>
</dbReference>
<dbReference type="Gene3D" id="3.40.50.150">
    <property type="entry name" value="Vaccinia Virus protein VP39"/>
    <property type="match status" value="1"/>
</dbReference>
<evidence type="ECO:0000256" key="2">
    <source>
        <dbReference type="ARBA" id="ARBA00022603"/>
    </source>
</evidence>
<keyword evidence="3" id="KW-0808">Transferase</keyword>
<dbReference type="GO" id="GO:0003677">
    <property type="term" value="F:DNA binding"/>
    <property type="evidence" value="ECO:0007669"/>
    <property type="project" value="InterPro"/>
</dbReference>
<evidence type="ECO:0000256" key="1">
    <source>
        <dbReference type="ARBA" id="ARBA00006594"/>
    </source>
</evidence>
<dbReference type="GO" id="GO:0032259">
    <property type="term" value="P:methylation"/>
    <property type="evidence" value="ECO:0007669"/>
    <property type="project" value="UniProtKB-KW"/>
</dbReference>
<evidence type="ECO:0000256" key="4">
    <source>
        <dbReference type="ARBA" id="ARBA00022691"/>
    </source>
</evidence>
<evidence type="ECO:0000313" key="9">
    <source>
        <dbReference type="Proteomes" id="UP000033869"/>
    </source>
</evidence>
<dbReference type="InterPro" id="IPR009061">
    <property type="entry name" value="DNA-bd_dom_put_sf"/>
</dbReference>
<feature type="coiled-coil region" evidence="5">
    <location>
        <begin position="52"/>
        <end position="79"/>
    </location>
</feature>
<dbReference type="GO" id="GO:0008170">
    <property type="term" value="F:N-methyltransferase activity"/>
    <property type="evidence" value="ECO:0007669"/>
    <property type="project" value="InterPro"/>
</dbReference>
<dbReference type="InterPro" id="IPR010093">
    <property type="entry name" value="SinI_DNA-bd"/>
</dbReference>
<name>A0A0G0W8V7_UNCC2</name>
<dbReference type="PATRIC" id="fig|1618344.3.peg.554"/>
<evidence type="ECO:0000259" key="7">
    <source>
        <dbReference type="Pfam" id="PF12728"/>
    </source>
</evidence>
<proteinExistence type="inferred from homology"/>
<dbReference type="InterPro" id="IPR002052">
    <property type="entry name" value="DNA_methylase_N6_adenine_CS"/>
</dbReference>
<accession>A0A0G0W8V7</accession>
<feature type="domain" description="Helix-turn-helix" evidence="7">
    <location>
        <begin position="5"/>
        <end position="52"/>
    </location>
</feature>
<dbReference type="Pfam" id="PF01555">
    <property type="entry name" value="N6_N4_Mtase"/>
    <property type="match status" value="1"/>
</dbReference>
<keyword evidence="4" id="KW-0949">S-adenosyl-L-methionine</keyword>